<keyword evidence="2" id="KW-1185">Reference proteome</keyword>
<gene>
    <name evidence="1" type="ORF">EV182_004265</name>
</gene>
<proteinExistence type="predicted"/>
<evidence type="ECO:0000313" key="1">
    <source>
        <dbReference type="EMBL" id="KAJ1678333.1"/>
    </source>
</evidence>
<protein>
    <submittedName>
        <fullName evidence="1">Uncharacterized protein</fullName>
    </submittedName>
</protein>
<evidence type="ECO:0000313" key="2">
    <source>
        <dbReference type="Proteomes" id="UP001145114"/>
    </source>
</evidence>
<dbReference type="EMBL" id="JAMZIH010001271">
    <property type="protein sequence ID" value="KAJ1678333.1"/>
    <property type="molecule type" value="Genomic_DNA"/>
</dbReference>
<accession>A0ACC1HRF4</accession>
<comment type="caution">
    <text evidence="1">The sequence shown here is derived from an EMBL/GenBank/DDBJ whole genome shotgun (WGS) entry which is preliminary data.</text>
</comment>
<sequence length="187" mass="21541">MASSLAGGHPDQGAADYRDSLSTISEIRHKAQADDVKLEPQICHTLSFFKDIMKRLRKVDDNIMLKMGTVDCTSPKACEAFFNVIAEAYKRREDAIDYCLKACHRLLLPRPEPVIDEDIEKKRKLASSDPASRVSKAQLYTQETQRQWIKNERSVEDIVRDRTLSVFKARCRDFSIPESFQRFLDRT</sequence>
<name>A0ACC1HRF4_9FUNG</name>
<dbReference type="Proteomes" id="UP001145114">
    <property type="component" value="Unassembled WGS sequence"/>
</dbReference>
<reference evidence="1" key="1">
    <citation type="submission" date="2022-06" db="EMBL/GenBank/DDBJ databases">
        <title>Phylogenomic reconstructions and comparative analyses of Kickxellomycotina fungi.</title>
        <authorList>
            <person name="Reynolds N.K."/>
            <person name="Stajich J.E."/>
            <person name="Barry K."/>
            <person name="Grigoriev I.V."/>
            <person name="Crous P."/>
            <person name="Smith M.E."/>
        </authorList>
    </citation>
    <scope>NUCLEOTIDE SEQUENCE</scope>
    <source>
        <strain evidence="1">RSA 2271</strain>
    </source>
</reference>
<organism evidence="1 2">
    <name type="scientific">Spiromyces aspiralis</name>
    <dbReference type="NCBI Taxonomy" id="68401"/>
    <lineage>
        <taxon>Eukaryota</taxon>
        <taxon>Fungi</taxon>
        <taxon>Fungi incertae sedis</taxon>
        <taxon>Zoopagomycota</taxon>
        <taxon>Kickxellomycotina</taxon>
        <taxon>Kickxellomycetes</taxon>
        <taxon>Kickxellales</taxon>
        <taxon>Kickxellaceae</taxon>
        <taxon>Spiromyces</taxon>
    </lineage>
</organism>